<evidence type="ECO:0000259" key="7">
    <source>
        <dbReference type="PROSITE" id="PS51225"/>
    </source>
</evidence>
<comment type="subcellular location">
    <subcellularLocation>
        <location evidence="1">Membrane</location>
        <topology evidence="1">Multi-pass membrane protein</topology>
    </subcellularLocation>
</comment>
<evidence type="ECO:0000313" key="8">
    <source>
        <dbReference type="EMBL" id="SBP83232.1"/>
    </source>
</evidence>
<dbReference type="PANTHER" id="PTHR22776">
    <property type="entry name" value="MARVEL-CONTAINING POTENTIAL LIPID RAFT-ASSOCIATED PROTEIN"/>
    <property type="match status" value="1"/>
</dbReference>
<gene>
    <name evidence="8" type="primary">CKLF-CMTM1</name>
</gene>
<keyword evidence="4 5" id="KW-0472">Membrane</keyword>
<reference evidence="8" key="1">
    <citation type="submission" date="2016-05" db="EMBL/GenBank/DDBJ databases">
        <authorList>
            <person name="Lavstsen T."/>
            <person name="Jespersen J.S."/>
        </authorList>
    </citation>
    <scope>NUCLEOTIDE SEQUENCE</scope>
    <source>
        <tissue evidence="8">Brain</tissue>
    </source>
</reference>
<protein>
    <submittedName>
        <fullName evidence="8">CKLF-CMTM1 readthrough</fullName>
    </submittedName>
</protein>
<evidence type="ECO:0000256" key="4">
    <source>
        <dbReference type="ARBA" id="ARBA00023136"/>
    </source>
</evidence>
<dbReference type="InterPro" id="IPR050578">
    <property type="entry name" value="MARVEL-CKLF_proteins"/>
</dbReference>
<evidence type="ECO:0000256" key="5">
    <source>
        <dbReference type="PROSITE-ProRule" id="PRU00581"/>
    </source>
</evidence>
<evidence type="ECO:0000256" key="3">
    <source>
        <dbReference type="ARBA" id="ARBA00022989"/>
    </source>
</evidence>
<keyword evidence="3 6" id="KW-1133">Transmembrane helix</keyword>
<feature type="domain" description="MARVEL" evidence="7">
    <location>
        <begin position="34"/>
        <end position="153"/>
    </location>
</feature>
<feature type="transmembrane region" description="Helical" evidence="6">
    <location>
        <begin position="41"/>
        <end position="60"/>
    </location>
</feature>
<dbReference type="PROSITE" id="PS51225">
    <property type="entry name" value="MARVEL"/>
    <property type="match status" value="1"/>
</dbReference>
<dbReference type="InterPro" id="IPR008253">
    <property type="entry name" value="Marvel"/>
</dbReference>
<dbReference type="PANTHER" id="PTHR22776:SF45">
    <property type="entry name" value="CHEMOKINE-LIKE FACTOR"/>
    <property type="match status" value="1"/>
</dbReference>
<reference evidence="8" key="2">
    <citation type="submission" date="2016-06" db="EMBL/GenBank/DDBJ databases">
        <title>The genome of a short-lived fish provides insights into sex chromosome evolution and the genetic control of aging.</title>
        <authorList>
            <person name="Reichwald K."/>
            <person name="Felder M."/>
            <person name="Petzold A."/>
            <person name="Koch P."/>
            <person name="Groth M."/>
            <person name="Platzer M."/>
        </authorList>
    </citation>
    <scope>NUCLEOTIDE SEQUENCE</scope>
    <source>
        <tissue evidence="8">Brain</tissue>
    </source>
</reference>
<sequence length="169" mass="18674">MLQETPRIRVISATEFYTIRSESSSKTMDVDASFLKSRRGIVKVAEMGTLFVAFVCFAVASAPKYIAATLLELLITLLLLLLYVLKLNKKAAFFFWPLVDVLNSVFAAVYLTILSLIALTSSNIPVTLAGGVLCLLSVALLCAESYTLFKIITFNKPRSETETQNQVHQ</sequence>
<dbReference type="AlphaFoldDB" id="A0A1A8CTW0"/>
<feature type="transmembrane region" description="Helical" evidence="6">
    <location>
        <begin position="124"/>
        <end position="149"/>
    </location>
</feature>
<feature type="transmembrane region" description="Helical" evidence="6">
    <location>
        <begin position="92"/>
        <end position="118"/>
    </location>
</feature>
<evidence type="ECO:0000256" key="2">
    <source>
        <dbReference type="ARBA" id="ARBA00022692"/>
    </source>
</evidence>
<feature type="transmembrane region" description="Helical" evidence="6">
    <location>
        <begin position="66"/>
        <end position="85"/>
    </location>
</feature>
<accession>A0A1A8CTW0</accession>
<proteinExistence type="predicted"/>
<name>A0A1A8CTW0_NOTKA</name>
<organism evidence="8">
    <name type="scientific">Nothobranchius kadleci</name>
    <name type="common">African annual killifish</name>
    <dbReference type="NCBI Taxonomy" id="1051664"/>
    <lineage>
        <taxon>Eukaryota</taxon>
        <taxon>Metazoa</taxon>
        <taxon>Chordata</taxon>
        <taxon>Craniata</taxon>
        <taxon>Vertebrata</taxon>
        <taxon>Euteleostomi</taxon>
        <taxon>Actinopterygii</taxon>
        <taxon>Neopterygii</taxon>
        <taxon>Teleostei</taxon>
        <taxon>Neoteleostei</taxon>
        <taxon>Acanthomorphata</taxon>
        <taxon>Ovalentaria</taxon>
        <taxon>Atherinomorphae</taxon>
        <taxon>Cyprinodontiformes</taxon>
        <taxon>Nothobranchiidae</taxon>
        <taxon>Nothobranchius</taxon>
    </lineage>
</organism>
<dbReference type="EMBL" id="HADZ01019291">
    <property type="protein sequence ID" value="SBP83232.1"/>
    <property type="molecule type" value="Transcribed_RNA"/>
</dbReference>
<dbReference type="GO" id="GO:0016020">
    <property type="term" value="C:membrane"/>
    <property type="evidence" value="ECO:0007669"/>
    <property type="project" value="UniProtKB-SubCell"/>
</dbReference>
<keyword evidence="2 5" id="KW-0812">Transmembrane</keyword>
<evidence type="ECO:0000256" key="6">
    <source>
        <dbReference type="SAM" id="Phobius"/>
    </source>
</evidence>
<evidence type="ECO:0000256" key="1">
    <source>
        <dbReference type="ARBA" id="ARBA00004141"/>
    </source>
</evidence>